<evidence type="ECO:0000313" key="2">
    <source>
        <dbReference type="Proteomes" id="UP000007058"/>
    </source>
</evidence>
<gene>
    <name evidence="1" type="ordered locus">amb2725</name>
</gene>
<protein>
    <submittedName>
        <fullName evidence="1">Uncharacterized protein</fullName>
    </submittedName>
</protein>
<dbReference type="Proteomes" id="UP000007058">
    <property type="component" value="Chromosome"/>
</dbReference>
<evidence type="ECO:0000313" key="1">
    <source>
        <dbReference type="EMBL" id="BAE51529.1"/>
    </source>
</evidence>
<dbReference type="EMBL" id="AP007255">
    <property type="protein sequence ID" value="BAE51529.1"/>
    <property type="molecule type" value="Genomic_DNA"/>
</dbReference>
<reference evidence="1 2" key="1">
    <citation type="journal article" date="2005" name="DNA Res.">
        <title>Complete genome sequence of the facultative anaerobic magnetotactic bacterium Magnetospirillum sp. strain AMB-1.</title>
        <authorList>
            <person name="Matsunaga T."/>
            <person name="Okamura Y."/>
            <person name="Fukuda Y."/>
            <person name="Wahyudi A.T."/>
            <person name="Murase Y."/>
            <person name="Takeyama H."/>
        </authorList>
    </citation>
    <scope>NUCLEOTIDE SEQUENCE [LARGE SCALE GENOMIC DNA]</scope>
    <source>
        <strain evidence="2">ATCC 700264 / AMB-1</strain>
    </source>
</reference>
<name>Q2W3P6_PARM1</name>
<dbReference type="AlphaFoldDB" id="Q2W3P6"/>
<keyword evidence="2" id="KW-1185">Reference proteome</keyword>
<dbReference type="KEGG" id="mag:amb2725"/>
<dbReference type="HOGENOM" id="CLU_1625090_0_0_5"/>
<organism evidence="1 2">
    <name type="scientific">Paramagnetospirillum magneticum (strain ATCC 700264 / AMB-1)</name>
    <name type="common">Magnetospirillum magneticum</name>
    <dbReference type="NCBI Taxonomy" id="342108"/>
    <lineage>
        <taxon>Bacteria</taxon>
        <taxon>Pseudomonadati</taxon>
        <taxon>Pseudomonadota</taxon>
        <taxon>Alphaproteobacteria</taxon>
        <taxon>Rhodospirillales</taxon>
        <taxon>Magnetospirillaceae</taxon>
        <taxon>Paramagnetospirillum</taxon>
    </lineage>
</organism>
<proteinExistence type="predicted"/>
<dbReference type="STRING" id="342108.amb2725"/>
<sequence>MKGPTMDWHHPSIGLVSASSGFVLADIQYPGGWLRQASDDARTALGFIPTRWEARPDDRLFFVSDTYGTIEDGVYVVRWNATPRDPKDIAKSVALAEIDRLEKSITDRMWREDAVGSTALMEIKRQDENGDWVVDLDDPRTGKTATQYIAYVNSAIANIRAGL</sequence>
<accession>Q2W3P6</accession>